<dbReference type="AlphaFoldDB" id="A0A381YYF4"/>
<accession>A0A381YYF4</accession>
<evidence type="ECO:0000313" key="1">
    <source>
        <dbReference type="EMBL" id="SVA82048.1"/>
    </source>
</evidence>
<organism evidence="1">
    <name type="scientific">marine metagenome</name>
    <dbReference type="NCBI Taxonomy" id="408172"/>
    <lineage>
        <taxon>unclassified sequences</taxon>
        <taxon>metagenomes</taxon>
        <taxon>ecological metagenomes</taxon>
    </lineage>
</organism>
<proteinExistence type="predicted"/>
<gene>
    <name evidence="1" type="ORF">METZ01_LOCUS134902</name>
</gene>
<name>A0A381YYF4_9ZZZZ</name>
<reference evidence="1" key="1">
    <citation type="submission" date="2018-05" db="EMBL/GenBank/DDBJ databases">
        <authorList>
            <person name="Lanie J.A."/>
            <person name="Ng W.-L."/>
            <person name="Kazmierczak K.M."/>
            <person name="Andrzejewski T.M."/>
            <person name="Davidsen T.M."/>
            <person name="Wayne K.J."/>
            <person name="Tettelin H."/>
            <person name="Glass J.I."/>
            <person name="Rusch D."/>
            <person name="Podicherti R."/>
            <person name="Tsui H.-C.T."/>
            <person name="Winkler M.E."/>
        </authorList>
    </citation>
    <scope>NUCLEOTIDE SEQUENCE</scope>
</reference>
<dbReference type="EMBL" id="UINC01019383">
    <property type="protein sequence ID" value="SVA82048.1"/>
    <property type="molecule type" value="Genomic_DNA"/>
</dbReference>
<sequence>MRFSSENALNIIVGEYPKTQHMSQTSVDCACPLGFGITLKWLKHRLHQSLYRIGSK</sequence>
<protein>
    <submittedName>
        <fullName evidence="1">Uncharacterized protein</fullName>
    </submittedName>
</protein>